<dbReference type="AlphaFoldDB" id="A0A667Z7H9"/>
<evidence type="ECO:0000313" key="2">
    <source>
        <dbReference type="Ensembl" id="ENSMMDP00005031909.1"/>
    </source>
</evidence>
<dbReference type="SMART" id="SM00248">
    <property type="entry name" value="ANK"/>
    <property type="match status" value="10"/>
</dbReference>
<dbReference type="InterPro" id="IPR002110">
    <property type="entry name" value="Ankyrin_rpt"/>
</dbReference>
<reference evidence="2" key="2">
    <citation type="submission" date="2025-08" db="UniProtKB">
        <authorList>
            <consortium name="Ensembl"/>
        </authorList>
    </citation>
    <scope>IDENTIFICATION</scope>
</reference>
<dbReference type="InterPro" id="IPR052801">
    <property type="entry name" value="Ankyrin-EF-hand"/>
</dbReference>
<reference evidence="2" key="1">
    <citation type="submission" date="2019-06" db="EMBL/GenBank/DDBJ databases">
        <authorList>
            <consortium name="Wellcome Sanger Institute Data Sharing"/>
        </authorList>
    </citation>
    <scope>NUCLEOTIDE SEQUENCE [LARGE SCALE GENOMIC DNA]</scope>
</reference>
<evidence type="ECO:0000313" key="3">
    <source>
        <dbReference type="Proteomes" id="UP000472263"/>
    </source>
</evidence>
<dbReference type="Ensembl" id="ENSMMDT00005032628.1">
    <property type="protein sequence ID" value="ENSMMDP00005031909.1"/>
    <property type="gene ID" value="ENSMMDG00005015056.1"/>
</dbReference>
<dbReference type="InParanoid" id="A0A667Z7H9"/>
<reference evidence="2" key="3">
    <citation type="submission" date="2025-09" db="UniProtKB">
        <authorList>
            <consortium name="Ensembl"/>
        </authorList>
    </citation>
    <scope>IDENTIFICATION</scope>
</reference>
<name>A0A667Z7H9_9TELE</name>
<protein>
    <submittedName>
        <fullName evidence="2">Uncharacterized protein</fullName>
    </submittedName>
</protein>
<proteinExistence type="predicted"/>
<dbReference type="PANTHER" id="PTHR24127">
    <property type="entry name" value="ANKYRIN REPEAT AND EF-HAND DOMAIN-CONTAINING PROTEIN 1"/>
    <property type="match status" value="1"/>
</dbReference>
<dbReference type="PROSITE" id="PS00018">
    <property type="entry name" value="EF_HAND_1"/>
    <property type="match status" value="1"/>
</dbReference>
<dbReference type="Gene3D" id="1.25.40.20">
    <property type="entry name" value="Ankyrin repeat-containing domain"/>
    <property type="match status" value="4"/>
</dbReference>
<feature type="repeat" description="ANK" evidence="1">
    <location>
        <begin position="501"/>
        <end position="533"/>
    </location>
</feature>
<accession>A0A667Z7H9</accession>
<dbReference type="SUPFAM" id="SSF48403">
    <property type="entry name" value="Ankyrin repeat"/>
    <property type="match status" value="2"/>
</dbReference>
<dbReference type="PROSITE" id="PS50297">
    <property type="entry name" value="ANK_REP_REGION"/>
    <property type="match status" value="5"/>
</dbReference>
<dbReference type="Proteomes" id="UP000472263">
    <property type="component" value="Chromosome 9"/>
</dbReference>
<dbReference type="PANTHER" id="PTHR24127:SF1">
    <property type="entry name" value="ANKYRIN REPEAT AND EF-HAND DOMAIN-CONTAINING PROTEIN 1"/>
    <property type="match status" value="1"/>
</dbReference>
<feature type="repeat" description="ANK" evidence="1">
    <location>
        <begin position="567"/>
        <end position="599"/>
    </location>
</feature>
<organism evidence="2 3">
    <name type="scientific">Myripristis murdjan</name>
    <name type="common">pinecone soldierfish</name>
    <dbReference type="NCBI Taxonomy" id="586833"/>
    <lineage>
        <taxon>Eukaryota</taxon>
        <taxon>Metazoa</taxon>
        <taxon>Chordata</taxon>
        <taxon>Craniata</taxon>
        <taxon>Vertebrata</taxon>
        <taxon>Euteleostomi</taxon>
        <taxon>Actinopterygii</taxon>
        <taxon>Neopterygii</taxon>
        <taxon>Teleostei</taxon>
        <taxon>Neoteleostei</taxon>
        <taxon>Acanthomorphata</taxon>
        <taxon>Holocentriformes</taxon>
        <taxon>Holocentridae</taxon>
        <taxon>Myripristis</taxon>
    </lineage>
</organism>
<dbReference type="PROSITE" id="PS50088">
    <property type="entry name" value="ANK_REPEAT"/>
    <property type="match status" value="5"/>
</dbReference>
<evidence type="ECO:0000256" key="1">
    <source>
        <dbReference type="PROSITE-ProRule" id="PRU00023"/>
    </source>
</evidence>
<dbReference type="GeneTree" id="ENSGT00940000156852"/>
<dbReference type="InterPro" id="IPR036770">
    <property type="entry name" value="Ankyrin_rpt-contain_sf"/>
</dbReference>
<sequence>MEKLDEVPLPVLSPQVRRLLQSVTNRDQPQVRQLLRLGVAGLVNLTEPSDGRSALHAAAANNLTDMVHFLLSQGADPGVQDGAGRTAVMLAAQLGHDGVVALLAGDRATSSIVDHEGKGVLFCCVASSGPHLRCLQLLLGADADVNNVSAAGKPVLLAACEVARQEVGVALSLLEGGADPNIGHQVTGHTALMEACRAGLVELVRAILQRGGNPNARDDRNMTAAHMAAERGFFEALVLLSAYGADLAAVAGNQTNALHLAAAGGCSSKQKNSEGLLPRHMTRDKTTIKELKKAERLQAKASKPGAGEPDLWRTALHDWACERQEALRIAMETQEMEGPVDDVSLKTSSVSADQSVWWILQIVQEHDRNRDGLINLSDFFRGVHFLQKAFTLPSYAPKERKTGKGGRRRKKGKFVLPLPVCVLPPPLTRRHPNGGPPLFMIERFWSSDRPPHHPIMDDSAWSMEEPDRVFVSISRCVKAADLESLSLAFSHGVPVDVQDRFYKTPLMMACSSGDLQVAEFLIGCGADVNMCDQFNWTPLHHACSASRLDVVQLLVACGAELDAVSISGATPLMKAIESCRPACVDILIRAGANVQTQNKQGQSCLDVTRRYGNSTITRLVQDQLDSLPKPKEQKKKT</sequence>
<dbReference type="Pfam" id="PF12796">
    <property type="entry name" value="Ank_2"/>
    <property type="match status" value="3"/>
</dbReference>
<keyword evidence="3" id="KW-1185">Reference proteome</keyword>
<feature type="repeat" description="ANK" evidence="1">
    <location>
        <begin position="187"/>
        <end position="219"/>
    </location>
</feature>
<feature type="repeat" description="ANK" evidence="1">
    <location>
        <begin position="534"/>
        <end position="566"/>
    </location>
</feature>
<keyword evidence="1" id="KW-0040">ANK repeat</keyword>
<feature type="repeat" description="ANK" evidence="1">
    <location>
        <begin position="50"/>
        <end position="82"/>
    </location>
</feature>
<gene>
    <name evidence="2" type="primary">LOC115365041</name>
</gene>
<dbReference type="InterPro" id="IPR018247">
    <property type="entry name" value="EF_Hand_1_Ca_BS"/>
</dbReference>